<dbReference type="EMBL" id="AB897757">
    <property type="protein sequence ID" value="BAQ02822.1"/>
    <property type="molecule type" value="Genomic_DNA"/>
</dbReference>
<name>A0A0A8JBP4_BPK64</name>
<organism evidence="1 2">
    <name type="scientific">Klebsiella phage K64-1</name>
    <name type="common">Bacteriophage K64-1</name>
    <dbReference type="NCBI Taxonomy" id="1439894"/>
    <lineage>
        <taxon>Viruses</taxon>
        <taxon>Duplodnaviria</taxon>
        <taxon>Heunggongvirae</taxon>
        <taxon>Uroviricota</taxon>
        <taxon>Caudoviricetes</taxon>
        <taxon>Alcyoneusvirus</taxon>
        <taxon>Alcyoneusvirus K641</taxon>
    </lineage>
</organism>
<sequence>MENFTPLWDIKSESEFIQESADILVTTNINKDPDDKNTSYVLKDGEYILIQFLIETKNKDDTSFVAEDHYTLYAGEDVNNLKNITTGITKNKSIAGNHYAKLTKEQFDLIDENTSPIWYFKLHCKNNGTFDSIEITTFTIVSVTRVSPSDSITIGTITTSSQSITYNSTEFWVTPGVVVGDDNNNYCIGDISFGNDSTLFVQAFGRKVPGTTPRVFYPIYRLMSITEDELPQTDITGKRAILFPQKEEFPITGNNKEVKVNILDETTKTYDTGLVFNPNGQFLQAFLYDSSPYDLYFKVQIQDIESSYTNDSERYAISQSFKSGQMFLCPSEFDFIYSNDVPVANHLYQLKSGVTYPYVVDSDTEDGLEKPVFNSDDWVDLGLYDKTLGTGIIGETKIFRMLANSGTSGKISFITDSDLGTIHVGEYFGHSTYPVIETDSEFNVSFKIVSGSDITKYGLELKPNGYLCGTAYAKSTDFTANDDIPLEFEVEAYDTSGLRNTKTFQLRIIRGFGENYISSHLVPSVQFEREWFKCISSTIFGNQQLFRISDERYGLQKVPRILLKENYVSQDYNYNTLKELKRVLRKNIIDENNIPQGTFNLVMGNYKVLSCLDNLGNLQYDLLFREVHPSGSIISVSNNPRSYSIKNYTSLTEVFGLRQNLFNAIGEDTTNLITDPDDLNNRGLYVTGLDSSQMLDTVPRFMNHPYEGDGLSSEFMVLIPVAYCLPGKGDDLFYNLYQNNEHKLMVGTEFEVPAVEFITHVGYMKEKFQIILQKS</sequence>
<reference evidence="2" key="1">
    <citation type="journal article" date="2015" name="Antimicrob. Agents Chemother.">
        <title>Identification of capsular types in carbapenem-resistant Klebsiella pneumoniae strains by wzc sequencing and implications in capsule depolymerase treatment.</title>
        <authorList>
            <person name="Pan Y.-J."/>
            <person name="Lin T.-L."/>
            <person name="Lin Y.-T."/>
            <person name="Su P.-A."/>
            <person name="Chen C.-T."/>
            <person name="Hsieh P.-F."/>
            <person name="Hsu C.-R."/>
            <person name="Chen C.-C."/>
            <person name="Hsieh Y.-C."/>
            <person name="Wang J.-T."/>
        </authorList>
    </citation>
    <scope>NUCLEOTIDE SEQUENCE [LARGE SCALE GENOMIC DNA]</scope>
</reference>
<dbReference type="RefSeq" id="YP_010843086.1">
    <property type="nucleotide sequence ID" value="NC_027399.1"/>
</dbReference>
<dbReference type="GeneID" id="80645271"/>
<evidence type="ECO:0000313" key="1">
    <source>
        <dbReference type="EMBL" id="BAQ02822.1"/>
    </source>
</evidence>
<evidence type="ECO:0000313" key="2">
    <source>
        <dbReference type="Proteomes" id="UP000202478"/>
    </source>
</evidence>
<keyword evidence="2" id="KW-1185">Reference proteome</keyword>
<accession>A0A0A8JBP4</accession>
<organismHost>
    <name type="scientific">Klebsiella</name>
    <dbReference type="NCBI Taxonomy" id="570"/>
</organismHost>
<proteinExistence type="predicted"/>
<dbReference type="KEGG" id="vg:80645271"/>
<dbReference type="Proteomes" id="UP000202478">
    <property type="component" value="Segment"/>
</dbReference>
<dbReference type="OrthoDB" id="2512at10239"/>
<protein>
    <submittedName>
        <fullName evidence="1">Uncharacterized protein</fullName>
    </submittedName>
</protein>